<dbReference type="PANTHER" id="PTHR32305:SF15">
    <property type="entry name" value="PROTEIN RHSA-RELATED"/>
    <property type="match status" value="1"/>
</dbReference>
<dbReference type="Pfam" id="PF17963">
    <property type="entry name" value="Big_9"/>
    <property type="match status" value="6"/>
</dbReference>
<dbReference type="Gene3D" id="2.60.40.3440">
    <property type="match status" value="5"/>
</dbReference>
<dbReference type="Pfam" id="PF05345">
    <property type="entry name" value="He_PIG"/>
    <property type="match status" value="2"/>
</dbReference>
<dbReference type="Proteomes" id="UP000243468">
    <property type="component" value="Unassembled WGS sequence"/>
</dbReference>
<sequence>MQSNKVLQFSAAFFLFFMGLMLQSLANASLYLLPKHDHHNNPHSCQVNQHKKECVFKSIALPIDQFNDTSINQVFTLTQHVPSINQTGFSWINWQGEKGLLPVLSELAQNNPSQSYHNPFDQKDKIPNVNDWMYSASLSDVENIDVALKFKLFHHKKEILVPLWKAQSTLQEQQTWGWDKIVGWMKDATCKIGLGSCEDRLVYQIGGYAIIDIIDVGFTYQNNKKIPWIKVVFKGFKHCFNTPPDATDIDVVTNEDQAVSVQLKGSDVENNPLSYTVSTPPKHGKLEGSDQNLIYIPDPNFVGQDEFLYTVNDGSESTIAKVIITVKPVNDAPIAQNQKLIIEEDHPLNLVLTGTDIDSLNLNYAIESQPSHGKVVQVNSQYQYIPNPDYFGEDSFRFSVSDGELSDSGLIQITVVPVNDAPMAQALDAETSEDTPIDIRLKGNDPDNDVLVYTITNRPQHGILIGFGQDLQYIPHPNYFGKDEFIYTVNDGQLSSTAVVKINVLPVNDLPVAPDIELTTNEDEEVKLPLSEFDVDGEPVRYEFDDPRNQVDDFVWISNSGEGTISKINVDSGVEVARYRTGPTTAGNPSRIAVDLDGNAWVGNRANNTITKIGLKEKEQCIDRNKNGVIDTSTGPGDIKGWGGYFGDNQGVTNALDECILLHVQVQKQNIATPTDIRMVAVDKDNNVIVGGTNVRSVFKINGQTGEVIKGLNTTGSFYGGFVDQYGRTWAISRYSGRGVIIRVDAALEQSELVDLNQDLYGIALDKEGIVWANSYSSPAIVAYDPKNPSHTKIFYQQNRSGSCYAQGMVLNTSGDIYIAGCLGSNVVGHYKKQIKADGSFELKFIANYVVGSGPTGVAIDKNGAVWASNYYSNSVSRIQFDTGSVKIQHFPVGANPYNYSDMTGYFLKSYTSKLIGGIEGSSPNFIYKPALDFNGTETIYYKAYDPATGQYVTGKIIIRVTPVNDAPVVEDSTYSLNEDTSVGFDLLGTDKETSTDQLLFKIMQQPASGTLQGSGRRWTYKPNSDFYGTDSIQYTVSDGQETSVVTITFNVAPVNDSPVAQVLNLSVNEDQPLTIKLLGTDVDGDTLSYSITKSPVSGIVTGQAQEYVYTPNANFSGTDSFEYFVSDGKFIHKAVVTIIVHPVDDAPVANNQNIEVRKNKTGSIVLTAEDIDSQALTYQISSQPSHGTITGTAPNFVYTPSIGYVGADEFQFTVSDGTLVSSGRVHIQVVDTPNRLPEWQSVPPVQAEVGTLYQYTLQATDPDQDPITYRFVTSAPQGMSINGNVLSWTPQEGQEGNIEFQVIATDTENGSTAQTIKLTVQSRNVAPVINSKPSYSTTAGKSYKYQLIADDANQDQLSYSLDHAPVGMKINAETGLLTWEQAVEGQYNLIVKVSDGRWIVSQSYTLTVTPPQPLSVEIIVPDQIKLNEAFNIKAQVGGSSSNTTVQLLVDGEEIALDNNYQTTLTLSQTGQHTVTVIAKDGTETQTKTINIWVTDTSDTTAPQVTLNGLDNLISITQPTPITGQISDQNPSYWTVSLYDVEGEGRSVWTKEGQGNINGELAVIDPTLLINGVYSVVVRVVDIGGNVTEVVRDIIVDGKMKVGELAFTLEDAVIPMPGLDISLQRSYDSRLGHRLGDFGYAWSLGIQQMQMRQSRPIHTGWETYMKTILLQTSGTQLGTICLRQRNSRPLPTVTVTLPNGDVETFQVELGCTSGLRDRNTGEIIQGNSFPVTFKAVGDTQSRFNITGETTVSVINGRWSSSSVQEIDDNGNVDYLWYIPSEFSITTQDQVSYYFNKTQGITKIVEPTGHTLTINRNGIFHSTGTAIRFVRDSSGKIITTALPDNSTWKYEYDAAGDLVKAIAPNGVENLYFYNGQHRLLKITDKDDNLIAGYEYDADGRLIAMLDAKGQRVELIHQLEQNTEQVKDRLGRVTTYTYDDYGNIIKEVDALGNITVRTFNDRYDQLSETDALGRITTWTYDDKHNKLTETNHLGQMTSYSYNSNGKLLTETDHAGRIVTDNSYDSSGQLTELKNAAGHTTSMSYGSSGLTGLTDVAGHTTSYVYTDDNLTETTDPTGRKTRYTYDANKRKLSEIIIYTDGSGIERQLQTRFEYDTKGRLVKQIDADGGVSTKTYGAADEMLSETNRFGQAMTYQYDANQKLIQTTYADGTSSKTVYDAEEQVLQETDRLGRVTQYEYDLGGRKTKTRLPNGAVLTTQYDAVGNILSETNALGQSTHYEYDALNRKVKTTDSLGNVYTLSYDALGRVSKETDALGQITHHEYNALNQRIKTTYANGNSIQTEYNVLGQKIAVTDELNRRTQYQYDLGGRLIQVIDPMRQTTRYSYDNAGHKLSQTDALGRVTRWQYDALGRETKRILPLGQSSSQSYDSNGLLSQSTDFNGQVTHYSYDSNQRLKQKSFADGETESYVYDVEGQLLQTQQSKADDTTTTTYQYDAIGNLLQENRSTGETLSYSYDLSGNKLLVKAKNGQYEKITTYQYDLLNRLISSTDHLGTTSYNYNAVGNRLNEVKANGIVTGYAYDERNRLTAIVHAKAGQVIVSYAYILDAAGQRLSMIEHTGRSTTWSYDAAGRLLEENIQNGQNSQSSQYQYDAVGNRIEQTVNSTKTTYQYDSNDRLTIENKTGNFTEYSYDPQGNLLSETKQGQTTAYQYNAENELTQIQQSGQQIQYNYDLNGIRTDQDDNGLKTHYLNDQNMPYVSVLMELQNQQPVATYTYGDDLISYHQGIIGSQYYLYDALGSTRALTNENGQMTDTYNYDAFGANTEHQGGSNNKYQYAGEQKDSTGNYYLRARYYNPNIGRFTQMDSYMGQSNNPITLHKYLYANANPVMYTDPSGYFGLGGMSAGMSGMATLSTMSTGVRIGMTGQALIRPLIATLSAGQTTAQASVSVIGLVVAAKKYCETNDSCKPKFPILIYGLNHGELTTHVHDAITEGGSTGIPLPNVLTYIKPGNRRDWLNKTSICNTQARKTYGKDADCDEYPFASSHQGGKTNSVSLRLIDPTDNRSGGRLLGGMLKADKTVANQDSYIVLAHSMVPLSFYWTRKGKVGMSKGIDPDGE</sequence>
<dbReference type="GO" id="GO:0007156">
    <property type="term" value="P:homophilic cell adhesion via plasma membrane adhesion molecules"/>
    <property type="evidence" value="ECO:0007669"/>
    <property type="project" value="InterPro"/>
</dbReference>
<dbReference type="GO" id="GO:0016020">
    <property type="term" value="C:membrane"/>
    <property type="evidence" value="ECO:0007669"/>
    <property type="project" value="InterPro"/>
</dbReference>
<dbReference type="NCBIfam" id="TIGR03696">
    <property type="entry name" value="Rhs_assc_core"/>
    <property type="match status" value="1"/>
</dbReference>
<dbReference type="Gene3D" id="2.60.40.2810">
    <property type="match status" value="1"/>
</dbReference>
<dbReference type="NCBIfam" id="NF012211">
    <property type="entry name" value="tand_rpt_95"/>
    <property type="match status" value="6"/>
</dbReference>
<dbReference type="InterPro" id="IPR050708">
    <property type="entry name" value="T6SS_VgrG/RHS"/>
</dbReference>
<proteinExistence type="predicted"/>
<dbReference type="RefSeq" id="WP_092819786.1">
    <property type="nucleotide sequence ID" value="NZ_BAABKJ010000015.1"/>
</dbReference>
<dbReference type="SUPFAM" id="SSF101898">
    <property type="entry name" value="NHL repeat"/>
    <property type="match status" value="1"/>
</dbReference>
<dbReference type="GO" id="GO:0005509">
    <property type="term" value="F:calcium ion binding"/>
    <property type="evidence" value="ECO:0007669"/>
    <property type="project" value="InterPro"/>
</dbReference>
<dbReference type="InterPro" id="IPR022385">
    <property type="entry name" value="Rhs_assc_core"/>
</dbReference>
<dbReference type="InterPro" id="IPR006530">
    <property type="entry name" value="YD"/>
</dbReference>
<accession>A0A1G6KQ82</accession>
<dbReference type="Pfam" id="PF14040">
    <property type="entry name" value="DNase_NucA_NucB"/>
    <property type="match status" value="1"/>
</dbReference>
<keyword evidence="4" id="KW-1185">Reference proteome</keyword>
<dbReference type="InterPro" id="IPR011042">
    <property type="entry name" value="6-blade_b-propeller_TolB-like"/>
</dbReference>
<name>A0A1G6KQ82_9GAMM</name>
<dbReference type="InterPro" id="IPR002126">
    <property type="entry name" value="Cadherin-like_dom"/>
</dbReference>
<dbReference type="InterPro" id="IPR015943">
    <property type="entry name" value="WD40/YVTN_repeat-like_dom_sf"/>
</dbReference>
<dbReference type="SUPFAM" id="SSF63829">
    <property type="entry name" value="Calcium-dependent phosphotriesterase"/>
    <property type="match status" value="1"/>
</dbReference>
<reference evidence="4" key="1">
    <citation type="submission" date="2016-09" db="EMBL/GenBank/DDBJ databases">
        <authorList>
            <person name="Varghese N."/>
            <person name="Submissions S."/>
        </authorList>
    </citation>
    <scope>NUCLEOTIDE SEQUENCE [LARGE SCALE GENOMIC DNA]</scope>
    <source>
        <strain evidence="4">ANC 4667</strain>
    </source>
</reference>
<dbReference type="PANTHER" id="PTHR32305">
    <property type="match status" value="1"/>
</dbReference>
<dbReference type="SUPFAM" id="SSF49313">
    <property type="entry name" value="Cadherin-like"/>
    <property type="match status" value="2"/>
</dbReference>
<dbReference type="Pfam" id="PF25023">
    <property type="entry name" value="TEN_YD-shell"/>
    <property type="match status" value="2"/>
</dbReference>
<protein>
    <submittedName>
        <fullName evidence="3">RHS repeat-associated core domain-containing protein</fullName>
    </submittedName>
</protein>
<dbReference type="InterPro" id="IPR015919">
    <property type="entry name" value="Cadherin-like_sf"/>
</dbReference>
<evidence type="ECO:0000256" key="1">
    <source>
        <dbReference type="ARBA" id="ARBA00022737"/>
    </source>
</evidence>
<dbReference type="Pfam" id="PF05593">
    <property type="entry name" value="RHS_repeat"/>
    <property type="match status" value="7"/>
</dbReference>
<dbReference type="InterPro" id="IPR056823">
    <property type="entry name" value="TEN-like_YD-shell"/>
</dbReference>
<dbReference type="Gene3D" id="2.130.10.10">
    <property type="entry name" value="YVTN repeat-like/Quinoprotein amine dehydrogenase"/>
    <property type="match status" value="1"/>
</dbReference>
<dbReference type="Gene3D" id="2.120.10.30">
    <property type="entry name" value="TolB, C-terminal domain"/>
    <property type="match status" value="1"/>
</dbReference>
<dbReference type="NCBIfam" id="TIGR01643">
    <property type="entry name" value="YD_repeat_2x"/>
    <property type="match status" value="14"/>
</dbReference>
<dbReference type="SUPFAM" id="SSF69304">
    <property type="entry name" value="Tricorn protease N-terminal domain"/>
    <property type="match status" value="1"/>
</dbReference>
<dbReference type="SMART" id="SM00736">
    <property type="entry name" value="CADG"/>
    <property type="match status" value="1"/>
</dbReference>
<dbReference type="InterPro" id="IPR031325">
    <property type="entry name" value="RHS_repeat"/>
</dbReference>
<dbReference type="Gene3D" id="2.180.10.10">
    <property type="entry name" value="RHS repeat-associated core"/>
    <property type="match status" value="5"/>
</dbReference>
<dbReference type="OrthoDB" id="9816400at2"/>
<dbReference type="InterPro" id="IPR013783">
    <property type="entry name" value="Ig-like_fold"/>
</dbReference>
<dbReference type="Gene3D" id="2.60.40.10">
    <property type="entry name" value="Immunoglobulins"/>
    <property type="match status" value="2"/>
</dbReference>
<dbReference type="InterPro" id="IPR029476">
    <property type="entry name" value="DNase_NucA_NucB"/>
</dbReference>
<evidence type="ECO:0000259" key="2">
    <source>
        <dbReference type="PROSITE" id="PS50268"/>
    </source>
</evidence>
<evidence type="ECO:0000313" key="4">
    <source>
        <dbReference type="Proteomes" id="UP000243468"/>
    </source>
</evidence>
<organism evidence="3 4">
    <name type="scientific">Acinetobacter kookii</name>
    <dbReference type="NCBI Taxonomy" id="1226327"/>
    <lineage>
        <taxon>Bacteria</taxon>
        <taxon>Pseudomonadati</taxon>
        <taxon>Pseudomonadota</taxon>
        <taxon>Gammaproteobacteria</taxon>
        <taxon>Moraxellales</taxon>
        <taxon>Moraxellaceae</taxon>
        <taxon>Acinetobacter</taxon>
    </lineage>
</organism>
<dbReference type="PROSITE" id="PS50268">
    <property type="entry name" value="CADHERIN_2"/>
    <property type="match status" value="1"/>
</dbReference>
<dbReference type="InterPro" id="IPR006644">
    <property type="entry name" value="Cadg"/>
</dbReference>
<dbReference type="EMBL" id="FMYO01000005">
    <property type="protein sequence ID" value="SDC32988.1"/>
    <property type="molecule type" value="Genomic_DNA"/>
</dbReference>
<keyword evidence="1" id="KW-0677">Repeat</keyword>
<gene>
    <name evidence="3" type="ORF">SAMN05421732_10592</name>
</gene>
<evidence type="ECO:0000313" key="3">
    <source>
        <dbReference type="EMBL" id="SDC32988.1"/>
    </source>
</evidence>
<feature type="domain" description="Cadherin" evidence="2">
    <location>
        <begin position="1405"/>
        <end position="1505"/>
    </location>
</feature>
<dbReference type="STRING" id="1226327.SAMN05421732_10592"/>